<proteinExistence type="predicted"/>
<dbReference type="Pfam" id="PF14622">
    <property type="entry name" value="Ribonucleas_3_3"/>
    <property type="match status" value="1"/>
</dbReference>
<dbReference type="SMART" id="SM00535">
    <property type="entry name" value="RIBOc"/>
    <property type="match status" value="1"/>
</dbReference>
<dbReference type="GO" id="GO:0006396">
    <property type="term" value="P:RNA processing"/>
    <property type="evidence" value="ECO:0007669"/>
    <property type="project" value="InterPro"/>
</dbReference>
<feature type="domain" description="RNase III" evidence="1">
    <location>
        <begin position="81"/>
        <end position="230"/>
    </location>
</feature>
<dbReference type="GO" id="GO:0003735">
    <property type="term" value="F:structural constituent of ribosome"/>
    <property type="evidence" value="ECO:0007669"/>
    <property type="project" value="InterPro"/>
</dbReference>
<dbReference type="GO" id="GO:0005762">
    <property type="term" value="C:mitochondrial large ribosomal subunit"/>
    <property type="evidence" value="ECO:0007669"/>
    <property type="project" value="InterPro"/>
</dbReference>
<dbReference type="CDD" id="cd00593">
    <property type="entry name" value="RIBOc"/>
    <property type="match status" value="1"/>
</dbReference>
<accession>A0A0N7ML36</accession>
<dbReference type="Gene3D" id="1.10.1520.10">
    <property type="entry name" value="Ribonuclease III domain"/>
    <property type="match status" value="1"/>
</dbReference>
<dbReference type="GO" id="GO:0004525">
    <property type="term" value="F:ribonuclease III activity"/>
    <property type="evidence" value="ECO:0007669"/>
    <property type="project" value="InterPro"/>
</dbReference>
<dbReference type="Proteomes" id="UP000236544">
    <property type="component" value="Unassembled WGS sequence"/>
</dbReference>
<dbReference type="PANTHER" id="PTHR28160">
    <property type="entry name" value="54S RIBOSOMAL PROTEIN L15, MITOCHONDRIAL"/>
    <property type="match status" value="1"/>
</dbReference>
<dbReference type="OrthoDB" id="2281895at2759"/>
<sequence>MLQATKRQTGVLTGIIKANFGTRNITYLHSGSRVRGLKRNPSEYLRLQNGLMYNEVKPENYQEDVRKHLNLAKHDILLSDDVILQCLTHKSFAHGSKPYNEKLAALGVQFLKYYTSVHSLRSTEPLSPVAEGNNQKSINGLNFTNLGSQFSKLLIAKKTAAQVIKSRHLDSLIFWKKRDPLKNEGFNGETTVYSGVLNALVGGILVTNGPQKTSQFIEKELLDSTKEASLVQIAKTMA</sequence>
<dbReference type="InterPro" id="IPR040030">
    <property type="entry name" value="Ribosomal_mL57"/>
</dbReference>
<evidence type="ECO:0000313" key="3">
    <source>
        <dbReference type="Proteomes" id="UP000236544"/>
    </source>
</evidence>
<dbReference type="PANTHER" id="PTHR28160:SF1">
    <property type="entry name" value="LARGE RIBOSOMAL SUBUNIT PROTEIN ML57"/>
    <property type="match status" value="1"/>
</dbReference>
<protein>
    <submittedName>
        <fullName evidence="2">LAQU0S02e07888g1_1</fullName>
    </submittedName>
</protein>
<dbReference type="AlphaFoldDB" id="A0A0N7ML36"/>
<dbReference type="SUPFAM" id="SSF69065">
    <property type="entry name" value="RNase III domain-like"/>
    <property type="match status" value="1"/>
</dbReference>
<dbReference type="GO" id="GO:0032543">
    <property type="term" value="P:mitochondrial translation"/>
    <property type="evidence" value="ECO:0007669"/>
    <property type="project" value="InterPro"/>
</dbReference>
<reference evidence="3" key="1">
    <citation type="submission" date="2015-10" db="EMBL/GenBank/DDBJ databases">
        <authorList>
            <person name="Devillers H."/>
        </authorList>
    </citation>
    <scope>NUCLEOTIDE SEQUENCE [LARGE SCALE GENOMIC DNA]</scope>
</reference>
<name>A0A0N7ML36_9SACH</name>
<evidence type="ECO:0000259" key="1">
    <source>
        <dbReference type="SMART" id="SM00535"/>
    </source>
</evidence>
<dbReference type="InterPro" id="IPR000999">
    <property type="entry name" value="RNase_III_dom"/>
</dbReference>
<dbReference type="EMBL" id="LN890542">
    <property type="protein sequence ID" value="CUS21185.1"/>
    <property type="molecule type" value="Genomic_DNA"/>
</dbReference>
<organism evidence="2 3">
    <name type="scientific">Lachancea quebecensis</name>
    <dbReference type="NCBI Taxonomy" id="1654605"/>
    <lineage>
        <taxon>Eukaryota</taxon>
        <taxon>Fungi</taxon>
        <taxon>Dikarya</taxon>
        <taxon>Ascomycota</taxon>
        <taxon>Saccharomycotina</taxon>
        <taxon>Saccharomycetes</taxon>
        <taxon>Saccharomycetales</taxon>
        <taxon>Saccharomycetaceae</taxon>
        <taxon>Lachancea</taxon>
    </lineage>
</organism>
<evidence type="ECO:0000313" key="2">
    <source>
        <dbReference type="EMBL" id="CUS21185.1"/>
    </source>
</evidence>
<gene>
    <name evidence="2" type="ORF">LAQU0_S02e07888g</name>
</gene>
<keyword evidence="3" id="KW-1185">Reference proteome</keyword>
<dbReference type="InterPro" id="IPR036389">
    <property type="entry name" value="RNase_III_sf"/>
</dbReference>